<name>M1E7Q9_9BACT</name>
<keyword evidence="1" id="KW-0812">Transmembrane</keyword>
<dbReference type="AlphaFoldDB" id="M1E7Q9"/>
<reference evidence="3 4" key="1">
    <citation type="submission" date="2011-04" db="EMBL/GenBank/DDBJ databases">
        <title>The complete genome of Thermodesulfobium narugense DSM 14796.</title>
        <authorList>
            <consortium name="US DOE Joint Genome Institute (JGI-PGF)"/>
            <person name="Lucas S."/>
            <person name="Han J."/>
            <person name="Lapidus A."/>
            <person name="Bruce D."/>
            <person name="Goodwin L."/>
            <person name="Pitluck S."/>
            <person name="Peters L."/>
            <person name="Kyrpides N."/>
            <person name="Mavromatis K."/>
            <person name="Pagani I."/>
            <person name="Ivanova N."/>
            <person name="Ovchinnikova G."/>
            <person name="Zhang X."/>
            <person name="Saunders L."/>
            <person name="Detter J.C."/>
            <person name="Tapia R."/>
            <person name="Han C."/>
            <person name="Land M."/>
            <person name="Hauser L."/>
            <person name="Markowitz V."/>
            <person name="Cheng J.-F."/>
            <person name="Hugenholtz P."/>
            <person name="Woyke T."/>
            <person name="Wu D."/>
            <person name="Spring S."/>
            <person name="Schroeder M."/>
            <person name="Brambilla E."/>
            <person name="Klenk H.-P."/>
            <person name="Eisen J.A."/>
        </authorList>
    </citation>
    <scope>NUCLEOTIDE SEQUENCE [LARGE SCALE GENOMIC DNA]</scope>
    <source>
        <strain evidence="3 4">DSM 14796</strain>
    </source>
</reference>
<proteinExistence type="predicted"/>
<sequence length="193" mass="22215">MIGLGFILNRRVLKNIFFIIFFYYFNLTLIQSFSYASNENFGMWQNIKVQTYNYNAFLPKTLFTFLLKNDVPYDKAVEMVGIAGAESNYNPNIIIDNPNGGILLSSGRASLPEYSVGLFQINLLAHGKTLCKVFGICNWNDQVSWLLDPYNNAKFAIYISGNGQNFSPWSTYRDGKYITYAEQFYKTYNLSEH</sequence>
<dbReference type="InterPro" id="IPR023346">
    <property type="entry name" value="Lysozyme-like_dom_sf"/>
</dbReference>
<evidence type="ECO:0000313" key="4">
    <source>
        <dbReference type="Proteomes" id="UP000011765"/>
    </source>
</evidence>
<protein>
    <recommendedName>
        <fullName evidence="2">Transglycosylase SLT domain-containing protein</fullName>
    </recommendedName>
</protein>
<feature type="domain" description="Transglycosylase SLT" evidence="2">
    <location>
        <begin position="74"/>
        <end position="171"/>
    </location>
</feature>
<dbReference type="KEGG" id="tnr:Thena_0951"/>
<keyword evidence="1" id="KW-1133">Transmembrane helix</keyword>
<keyword evidence="4" id="KW-1185">Reference proteome</keyword>
<dbReference type="Proteomes" id="UP000011765">
    <property type="component" value="Chromosome"/>
</dbReference>
<organism evidence="3 4">
    <name type="scientific">Thermodesulfobium narugense DSM 14796</name>
    <dbReference type="NCBI Taxonomy" id="747365"/>
    <lineage>
        <taxon>Bacteria</taxon>
        <taxon>Pseudomonadati</taxon>
        <taxon>Thermodesulfobiota</taxon>
        <taxon>Thermodesulfobiia</taxon>
        <taxon>Thermodesulfobiales</taxon>
        <taxon>Thermodesulfobiaceae</taxon>
        <taxon>Thermodesulfobium</taxon>
    </lineage>
</organism>
<accession>M1E7Q9</accession>
<dbReference type="InterPro" id="IPR043992">
    <property type="entry name" value="SLT_3"/>
</dbReference>
<dbReference type="EMBL" id="CP002690">
    <property type="protein sequence ID" value="AEE14580.1"/>
    <property type="molecule type" value="Genomic_DNA"/>
</dbReference>
<dbReference type="HOGENOM" id="CLU_1408155_0_0_9"/>
<gene>
    <name evidence="3" type="ORF">Thena_0951</name>
</gene>
<dbReference type="STRING" id="747365.Thena_0951"/>
<feature type="transmembrane region" description="Helical" evidence="1">
    <location>
        <begin position="12"/>
        <end position="33"/>
    </location>
</feature>
<evidence type="ECO:0000259" key="2">
    <source>
        <dbReference type="Pfam" id="PF18896"/>
    </source>
</evidence>
<evidence type="ECO:0000313" key="3">
    <source>
        <dbReference type="EMBL" id="AEE14580.1"/>
    </source>
</evidence>
<keyword evidence="1" id="KW-0472">Membrane</keyword>
<dbReference type="SUPFAM" id="SSF53955">
    <property type="entry name" value="Lysozyme-like"/>
    <property type="match status" value="1"/>
</dbReference>
<dbReference type="Pfam" id="PF18896">
    <property type="entry name" value="SLT_3"/>
    <property type="match status" value="1"/>
</dbReference>
<evidence type="ECO:0000256" key="1">
    <source>
        <dbReference type="SAM" id="Phobius"/>
    </source>
</evidence>